<dbReference type="GO" id="GO:0005739">
    <property type="term" value="C:mitochondrion"/>
    <property type="evidence" value="ECO:0007669"/>
    <property type="project" value="UniProtKB-ARBA"/>
</dbReference>
<dbReference type="InterPro" id="IPR051289">
    <property type="entry name" value="LAGLIDADG_Endonuclease"/>
</dbReference>
<accession>A0A4Y5MZW8</accession>
<organism evidence="2">
    <name type="scientific">Orbilia brochopaga</name>
    <dbReference type="NCBI Taxonomy" id="3140254"/>
    <lineage>
        <taxon>Eukaryota</taxon>
        <taxon>Fungi</taxon>
        <taxon>Dikarya</taxon>
        <taxon>Ascomycota</taxon>
        <taxon>Pezizomycotina</taxon>
        <taxon>Orbiliomycetes</taxon>
        <taxon>Orbiliales</taxon>
        <taxon>Orbiliaceae</taxon>
        <taxon>Orbilia</taxon>
    </lineage>
</organism>
<evidence type="ECO:0000313" key="2">
    <source>
        <dbReference type="EMBL" id="QCW06929.1"/>
    </source>
</evidence>
<name>A0A4Y5MZW8_9PEZI</name>
<protein>
    <recommendedName>
        <fullName evidence="1">Homing endonuclease LAGLIDADG domain-containing protein</fullName>
    </recommendedName>
</protein>
<dbReference type="InterPro" id="IPR027434">
    <property type="entry name" value="Homing_endonucl"/>
</dbReference>
<dbReference type="Pfam" id="PF00961">
    <property type="entry name" value="LAGLIDADG_1"/>
    <property type="match status" value="2"/>
</dbReference>
<dbReference type="SUPFAM" id="SSF55608">
    <property type="entry name" value="Homing endonucleases"/>
    <property type="match status" value="2"/>
</dbReference>
<dbReference type="FunFam" id="3.10.28.10:FF:000010">
    <property type="entry name" value="LAGLIDADG homing endonuclease I-LtrII"/>
    <property type="match status" value="1"/>
</dbReference>
<evidence type="ECO:0000259" key="1">
    <source>
        <dbReference type="Pfam" id="PF00961"/>
    </source>
</evidence>
<feature type="domain" description="Homing endonuclease LAGLIDADG" evidence="1">
    <location>
        <begin position="261"/>
        <end position="361"/>
    </location>
</feature>
<reference evidence="2" key="1">
    <citation type="submission" date="2019-04" db="EMBL/GenBank/DDBJ databases">
        <authorList>
            <person name="Yu Z."/>
            <person name="Deng C."/>
        </authorList>
    </citation>
    <scope>NUCLEOTIDE SEQUENCE</scope>
</reference>
<sequence>MGLKKKNQKQMTKTFKFKQVLVLLLLQQLGLVYDSMEILGSVSSFCLLSFIPVAIYENADTEKIKIISDNNKKSGVYKWVNKENGNFSSLVDDSNKSLDLRFIVGFIDGEGSFSLQLTKDNNYSAGWRLKPSFGIGLDKKDLELLKFIQFSLKNLGNITKQGNEKFQWRISSKKDLISLIEILDKYSLITQKWSDYQLFKQAFEMYLNKEHLTIEGIKKLVAIKTYMNRCLPDELKKAFPDVKPVARPLIVNQIIYAPQWLAGFTSAEGCFMIQINKSSTHNIGFQTSLKFQITQHARDIDLMNKLIEYLGCGYYKLRPDKSAGDFIVSKFSDINEKIIPFFKLYPIVGVKALDFSDFCKVAEIIKTNDHLTEKGFEQIKLIKSNMNTVRK</sequence>
<keyword evidence="2" id="KW-0496">Mitochondrion</keyword>
<dbReference type="Gene3D" id="3.10.28.10">
    <property type="entry name" value="Homing endonucleases"/>
    <property type="match status" value="2"/>
</dbReference>
<feature type="domain" description="Homing endonuclease LAGLIDADG" evidence="1">
    <location>
        <begin position="103"/>
        <end position="202"/>
    </location>
</feature>
<dbReference type="PANTHER" id="PTHR36181:SF4">
    <property type="entry name" value="LAGLIDADG ENDONUCLEASE"/>
    <property type="match status" value="1"/>
</dbReference>
<geneLocation type="mitochondrion" evidence="2"/>
<dbReference type="GO" id="GO:0004519">
    <property type="term" value="F:endonuclease activity"/>
    <property type="evidence" value="ECO:0007669"/>
    <property type="project" value="InterPro"/>
</dbReference>
<dbReference type="EMBL" id="MK820635">
    <property type="protein sequence ID" value="QCW06929.1"/>
    <property type="molecule type" value="Genomic_DNA"/>
</dbReference>
<proteinExistence type="predicted"/>
<dbReference type="PANTHER" id="PTHR36181">
    <property type="entry name" value="INTRON-ENCODED ENDONUCLEASE AI3-RELATED"/>
    <property type="match status" value="1"/>
</dbReference>
<dbReference type="InterPro" id="IPR004860">
    <property type="entry name" value="LAGLIDADG_dom"/>
</dbReference>
<gene>
    <name evidence="2" type="primary">orf391</name>
</gene>
<dbReference type="AlphaFoldDB" id="A0A4Y5MZW8"/>